<protein>
    <recommendedName>
        <fullName evidence="1">PilZ domain-containing protein</fullName>
    </recommendedName>
</protein>
<reference evidence="2" key="1">
    <citation type="journal article" date="2015" name="Nature">
        <title>Complex archaea that bridge the gap between prokaryotes and eukaryotes.</title>
        <authorList>
            <person name="Spang A."/>
            <person name="Saw J.H."/>
            <person name="Jorgensen S.L."/>
            <person name="Zaremba-Niedzwiedzka K."/>
            <person name="Martijn J."/>
            <person name="Lind A.E."/>
            <person name="van Eijk R."/>
            <person name="Schleper C."/>
            <person name="Guy L."/>
            <person name="Ettema T.J."/>
        </authorList>
    </citation>
    <scope>NUCLEOTIDE SEQUENCE</scope>
</reference>
<organism evidence="2">
    <name type="scientific">marine sediment metagenome</name>
    <dbReference type="NCBI Taxonomy" id="412755"/>
    <lineage>
        <taxon>unclassified sequences</taxon>
        <taxon>metagenomes</taxon>
        <taxon>ecological metagenomes</taxon>
    </lineage>
</organism>
<evidence type="ECO:0000313" key="2">
    <source>
        <dbReference type="EMBL" id="KKL51896.1"/>
    </source>
</evidence>
<gene>
    <name evidence="2" type="ORF">LCGC14_2290920</name>
</gene>
<evidence type="ECO:0000259" key="1">
    <source>
        <dbReference type="Pfam" id="PF07238"/>
    </source>
</evidence>
<proteinExistence type="predicted"/>
<name>A0A0F9DDU8_9ZZZZ</name>
<dbReference type="AlphaFoldDB" id="A0A0F9DDU8"/>
<dbReference type="Gene3D" id="2.40.10.220">
    <property type="entry name" value="predicted glycosyltransferase like domains"/>
    <property type="match status" value="1"/>
</dbReference>
<accession>A0A0F9DDU8</accession>
<dbReference type="SUPFAM" id="SSF141371">
    <property type="entry name" value="PilZ domain-like"/>
    <property type="match status" value="1"/>
</dbReference>
<sequence>MGHSDQRRYERMPFQADLTIEDVDSGAQCPGRSLNVSRSGLSFHADRPFKPGTRLKVLVDLSRFGHEMPKPVSVTVHWVRPEGEGAVIGTEFDLILGPAYHRELYGCLLALCPDAAPTGTAT</sequence>
<dbReference type="Pfam" id="PF07238">
    <property type="entry name" value="PilZ"/>
    <property type="match status" value="1"/>
</dbReference>
<dbReference type="InterPro" id="IPR009875">
    <property type="entry name" value="PilZ_domain"/>
</dbReference>
<dbReference type="GO" id="GO:0035438">
    <property type="term" value="F:cyclic-di-GMP binding"/>
    <property type="evidence" value="ECO:0007669"/>
    <property type="project" value="InterPro"/>
</dbReference>
<comment type="caution">
    <text evidence="2">The sequence shown here is derived from an EMBL/GenBank/DDBJ whole genome shotgun (WGS) entry which is preliminary data.</text>
</comment>
<dbReference type="EMBL" id="LAZR01032088">
    <property type="protein sequence ID" value="KKL51896.1"/>
    <property type="molecule type" value="Genomic_DNA"/>
</dbReference>
<feature type="domain" description="PilZ" evidence="1">
    <location>
        <begin position="5"/>
        <end position="102"/>
    </location>
</feature>